<sequence>MKKFNTKHAIKNNFVSTEEREGVLINRVKLSKQRHKKLDKGKGKKVGFIESIVLKITGYCDGRKGLPRQTDDNAWYSPFMSRDVNSYEEFCSHIWGSLQIENEVAYARLEELMDKILQERGLINTAKSKLEIAYNFEKELELSRKKGEDKLTDAQIYARRKAEKDKKLVALKKNVARLEQELKEVEDTFSEFHSKLVEDDNTTRLICYRVKNHILMRIDIYWNSVLRHHPDNACMPVLPILEIKDDAEEVYLRQHKELMKRATTFHDLIQDEATKKEVA</sequence>
<evidence type="ECO:0000313" key="3">
    <source>
        <dbReference type="Proteomes" id="UP000049472"/>
    </source>
</evidence>
<keyword evidence="1" id="KW-0175">Coiled coil</keyword>
<keyword evidence="3" id="KW-1185">Reference proteome</keyword>
<organism evidence="2 3">
    <name type="scientific">Agathobacter rectalis</name>
    <dbReference type="NCBI Taxonomy" id="39491"/>
    <lineage>
        <taxon>Bacteria</taxon>
        <taxon>Bacillati</taxon>
        <taxon>Bacillota</taxon>
        <taxon>Clostridia</taxon>
        <taxon>Lachnospirales</taxon>
        <taxon>Lachnospiraceae</taxon>
        <taxon>Agathobacter</taxon>
    </lineage>
</organism>
<gene>
    <name evidence="2" type="ORF">T1815_05391</name>
</gene>
<evidence type="ECO:0000256" key="1">
    <source>
        <dbReference type="SAM" id="Coils"/>
    </source>
</evidence>
<proteinExistence type="predicted"/>
<dbReference type="EMBL" id="CVRQ01000008">
    <property type="protein sequence ID" value="CRL33240.1"/>
    <property type="molecule type" value="Genomic_DNA"/>
</dbReference>
<protein>
    <submittedName>
        <fullName evidence="2">Uncharacterized protein</fullName>
    </submittedName>
</protein>
<dbReference type="AlphaFoldDB" id="A0A0M6WBM9"/>
<accession>A0A0M6WBM9</accession>
<name>A0A0M6WBM9_9FIRM</name>
<feature type="coiled-coil region" evidence="1">
    <location>
        <begin position="161"/>
        <end position="195"/>
    </location>
</feature>
<dbReference type="Proteomes" id="UP000049472">
    <property type="component" value="Unassembled WGS sequence"/>
</dbReference>
<dbReference type="RefSeq" id="WP_055061033.1">
    <property type="nucleotide sequence ID" value="NZ_CVRQ01000008.1"/>
</dbReference>
<reference evidence="3" key="1">
    <citation type="submission" date="2015-05" db="EMBL/GenBank/DDBJ databases">
        <authorList>
            <consortium name="Pathogen Informatics"/>
        </authorList>
    </citation>
    <scope>NUCLEOTIDE SEQUENCE [LARGE SCALE GENOMIC DNA]</scope>
    <source>
        <strain evidence="3">T1-815</strain>
    </source>
</reference>
<evidence type="ECO:0000313" key="2">
    <source>
        <dbReference type="EMBL" id="CRL33240.1"/>
    </source>
</evidence>